<accession>A0A2A2JP69</accession>
<gene>
    <name evidence="2" type="ORF">WR25_01422</name>
</gene>
<organism evidence="2 3">
    <name type="scientific">Diploscapter pachys</name>
    <dbReference type="NCBI Taxonomy" id="2018661"/>
    <lineage>
        <taxon>Eukaryota</taxon>
        <taxon>Metazoa</taxon>
        <taxon>Ecdysozoa</taxon>
        <taxon>Nematoda</taxon>
        <taxon>Chromadorea</taxon>
        <taxon>Rhabditida</taxon>
        <taxon>Rhabditina</taxon>
        <taxon>Rhabditomorpha</taxon>
        <taxon>Rhabditoidea</taxon>
        <taxon>Rhabditidae</taxon>
        <taxon>Diploscapter</taxon>
    </lineage>
</organism>
<evidence type="ECO:0000313" key="2">
    <source>
        <dbReference type="EMBL" id="PAV63460.1"/>
    </source>
</evidence>
<dbReference type="InterPro" id="IPR016186">
    <property type="entry name" value="C-type_lectin-like/link_sf"/>
</dbReference>
<dbReference type="AlphaFoldDB" id="A0A2A2JP69"/>
<dbReference type="CDD" id="cd00037">
    <property type="entry name" value="CLECT"/>
    <property type="match status" value="1"/>
</dbReference>
<feature type="domain" description="C-type lectin" evidence="1">
    <location>
        <begin position="73"/>
        <end position="163"/>
    </location>
</feature>
<dbReference type="EMBL" id="LIAE01010304">
    <property type="protein sequence ID" value="PAV63460.1"/>
    <property type="molecule type" value="Genomic_DNA"/>
</dbReference>
<evidence type="ECO:0000259" key="1">
    <source>
        <dbReference type="PROSITE" id="PS50041"/>
    </source>
</evidence>
<reference evidence="2 3" key="1">
    <citation type="journal article" date="2017" name="Curr. Biol.">
        <title>Genome architecture and evolution of a unichromosomal asexual nematode.</title>
        <authorList>
            <person name="Fradin H."/>
            <person name="Zegar C."/>
            <person name="Gutwein M."/>
            <person name="Lucas J."/>
            <person name="Kovtun M."/>
            <person name="Corcoran D."/>
            <person name="Baugh L.R."/>
            <person name="Kiontke K."/>
            <person name="Gunsalus K."/>
            <person name="Fitch D.H."/>
            <person name="Piano F."/>
        </authorList>
    </citation>
    <scope>NUCLEOTIDE SEQUENCE [LARGE SCALE GENOMIC DNA]</scope>
    <source>
        <strain evidence="2">PF1309</strain>
    </source>
</reference>
<dbReference type="Gene3D" id="3.10.100.10">
    <property type="entry name" value="Mannose-Binding Protein A, subunit A"/>
    <property type="match status" value="1"/>
</dbReference>
<dbReference type="Proteomes" id="UP000218231">
    <property type="component" value="Unassembled WGS sequence"/>
</dbReference>
<comment type="caution">
    <text evidence="2">The sequence shown here is derived from an EMBL/GenBank/DDBJ whole genome shotgun (WGS) entry which is preliminary data.</text>
</comment>
<dbReference type="InterPro" id="IPR001304">
    <property type="entry name" value="C-type_lectin-like"/>
</dbReference>
<dbReference type="OrthoDB" id="5877732at2759"/>
<sequence>MRNDISGEPNPKYFSAAYNPSTNKWVAVDNNTLLPFVCASWPNHIMTTPAAGASTPGKSCAGNLGYRTDMDACYEGMGGEGTTDGHHAEDVCSAYGHGCHLVSIRSQKENDYVNRIVGGTSITNVTWTDGSPLNYTNFMADGKFRDYSCTSGDCCGVMIPNNWFLFGHAFLLFPKNATLQ</sequence>
<proteinExistence type="predicted"/>
<keyword evidence="3" id="KW-1185">Reference proteome</keyword>
<name>A0A2A2JP69_9BILA</name>
<dbReference type="PROSITE" id="PS50041">
    <property type="entry name" value="C_TYPE_LECTIN_2"/>
    <property type="match status" value="1"/>
</dbReference>
<dbReference type="InterPro" id="IPR016187">
    <property type="entry name" value="CTDL_fold"/>
</dbReference>
<evidence type="ECO:0000313" key="3">
    <source>
        <dbReference type="Proteomes" id="UP000218231"/>
    </source>
</evidence>
<dbReference type="SUPFAM" id="SSF56436">
    <property type="entry name" value="C-type lectin-like"/>
    <property type="match status" value="1"/>
</dbReference>
<protein>
    <recommendedName>
        <fullName evidence="1">C-type lectin domain-containing protein</fullName>
    </recommendedName>
</protein>